<dbReference type="Proteomes" id="UP000298787">
    <property type="component" value="Chromosome 6"/>
</dbReference>
<evidence type="ECO:0000256" key="1">
    <source>
        <dbReference type="SAM" id="MobiDB-lite"/>
    </source>
</evidence>
<gene>
    <name evidence="2" type="ORF">D9C73_006550</name>
</gene>
<keyword evidence="3" id="KW-1185">Reference proteome</keyword>
<sequence length="115" mass="12394">MDKGGVKKITHRRDDHLSKLVYTESPEEGGLLKVAPHSAVSITTPATSVVLPSSPFMQPGQVPNGLSNSPLPEELTSVTAIVGPLQEDQESRSLTKDQKLQQQLLQTPTVRATNL</sequence>
<proteinExistence type="predicted"/>
<dbReference type="EMBL" id="CM014083">
    <property type="protein sequence ID" value="TKS72476.1"/>
    <property type="molecule type" value="Genomic_DNA"/>
</dbReference>
<evidence type="ECO:0000313" key="2">
    <source>
        <dbReference type="EMBL" id="TKS72476.1"/>
    </source>
</evidence>
<name>A0A4U5UD58_COLLU</name>
<protein>
    <submittedName>
        <fullName evidence="2">Uncharacterized protein</fullName>
    </submittedName>
</protein>
<evidence type="ECO:0000313" key="3">
    <source>
        <dbReference type="Proteomes" id="UP000298787"/>
    </source>
</evidence>
<feature type="compositionally biased region" description="Basic and acidic residues" evidence="1">
    <location>
        <begin position="89"/>
        <end position="99"/>
    </location>
</feature>
<reference evidence="2 3" key="1">
    <citation type="submission" date="2019-01" db="EMBL/GenBank/DDBJ databases">
        <title>Genome Assembly of Collichthys lucidus.</title>
        <authorList>
            <person name="Cai M."/>
            <person name="Xiao S."/>
        </authorList>
    </citation>
    <scope>NUCLEOTIDE SEQUENCE [LARGE SCALE GENOMIC DNA]</scope>
    <source>
        <strain evidence="2">JT15FE1705JMU</strain>
        <tissue evidence="2">Muscle</tissue>
    </source>
</reference>
<dbReference type="AlphaFoldDB" id="A0A4U5UD58"/>
<dbReference type="STRING" id="240159.A0A4U5UD58"/>
<feature type="region of interest" description="Disordered" evidence="1">
    <location>
        <begin position="87"/>
        <end position="115"/>
    </location>
</feature>
<organism evidence="2 3">
    <name type="scientific">Collichthys lucidus</name>
    <name type="common">Big head croaker</name>
    <name type="synonym">Sciaena lucida</name>
    <dbReference type="NCBI Taxonomy" id="240159"/>
    <lineage>
        <taxon>Eukaryota</taxon>
        <taxon>Metazoa</taxon>
        <taxon>Chordata</taxon>
        <taxon>Craniata</taxon>
        <taxon>Vertebrata</taxon>
        <taxon>Euteleostomi</taxon>
        <taxon>Actinopterygii</taxon>
        <taxon>Neopterygii</taxon>
        <taxon>Teleostei</taxon>
        <taxon>Neoteleostei</taxon>
        <taxon>Acanthomorphata</taxon>
        <taxon>Eupercaria</taxon>
        <taxon>Sciaenidae</taxon>
        <taxon>Collichthys</taxon>
    </lineage>
</organism>
<accession>A0A4U5UD58</accession>